<dbReference type="GO" id="GO:0055085">
    <property type="term" value="P:transmembrane transport"/>
    <property type="evidence" value="ECO:0007669"/>
    <property type="project" value="InterPro"/>
</dbReference>
<keyword evidence="6 7" id="KW-0472">Membrane</keyword>
<keyword evidence="3" id="KW-1003">Cell membrane</keyword>
<feature type="transmembrane region" description="Helical" evidence="7">
    <location>
        <begin position="174"/>
        <end position="196"/>
    </location>
</feature>
<reference evidence="9" key="2">
    <citation type="submission" date="2020-09" db="EMBL/GenBank/DDBJ databases">
        <authorList>
            <person name="Sun Q."/>
            <person name="Zhou Y."/>
        </authorList>
    </citation>
    <scope>NUCLEOTIDE SEQUENCE</scope>
    <source>
        <strain evidence="9">CGMCC 1.12827</strain>
    </source>
</reference>
<gene>
    <name evidence="9" type="ORF">GCM10011489_30810</name>
</gene>
<feature type="transmembrane region" description="Helical" evidence="7">
    <location>
        <begin position="447"/>
        <end position="468"/>
    </location>
</feature>
<dbReference type="InterPro" id="IPR000515">
    <property type="entry name" value="MetI-like"/>
</dbReference>
<reference evidence="9" key="1">
    <citation type="journal article" date="2014" name="Int. J. Syst. Evol. Microbiol.">
        <title>Complete genome sequence of Corynebacterium casei LMG S-19264T (=DSM 44701T), isolated from a smear-ripened cheese.</title>
        <authorList>
            <consortium name="US DOE Joint Genome Institute (JGI-PGF)"/>
            <person name="Walter F."/>
            <person name="Albersmeier A."/>
            <person name="Kalinowski J."/>
            <person name="Ruckert C."/>
        </authorList>
    </citation>
    <scope>NUCLEOTIDE SEQUENCE</scope>
    <source>
        <strain evidence="9">CGMCC 1.12827</strain>
    </source>
</reference>
<feature type="transmembrane region" description="Helical" evidence="7">
    <location>
        <begin position="94"/>
        <end position="115"/>
    </location>
</feature>
<evidence type="ECO:0000259" key="8">
    <source>
        <dbReference type="PROSITE" id="PS50928"/>
    </source>
</evidence>
<evidence type="ECO:0000256" key="5">
    <source>
        <dbReference type="ARBA" id="ARBA00022989"/>
    </source>
</evidence>
<dbReference type="CDD" id="cd06261">
    <property type="entry name" value="TM_PBP2"/>
    <property type="match status" value="1"/>
</dbReference>
<proteinExistence type="inferred from homology"/>
<feature type="transmembrane region" description="Helical" evidence="7">
    <location>
        <begin position="121"/>
        <end position="140"/>
    </location>
</feature>
<evidence type="ECO:0000256" key="3">
    <source>
        <dbReference type="ARBA" id="ARBA00022475"/>
    </source>
</evidence>
<evidence type="ECO:0000256" key="1">
    <source>
        <dbReference type="ARBA" id="ARBA00004651"/>
    </source>
</evidence>
<evidence type="ECO:0000256" key="6">
    <source>
        <dbReference type="ARBA" id="ARBA00023136"/>
    </source>
</evidence>
<comment type="subcellular location">
    <subcellularLocation>
        <location evidence="1 7">Cell membrane</location>
        <topology evidence="1 7">Multi-pass membrane protein</topology>
    </subcellularLocation>
</comment>
<feature type="transmembrane region" description="Helical" evidence="7">
    <location>
        <begin position="270"/>
        <end position="295"/>
    </location>
</feature>
<keyword evidence="5 7" id="KW-1133">Transmembrane helix</keyword>
<comment type="caution">
    <text evidence="9">The sequence shown here is derived from an EMBL/GenBank/DDBJ whole genome shotgun (WGS) entry which is preliminary data.</text>
</comment>
<feature type="transmembrane region" description="Helical" evidence="7">
    <location>
        <begin position="334"/>
        <end position="354"/>
    </location>
</feature>
<evidence type="ECO:0000313" key="10">
    <source>
        <dbReference type="Proteomes" id="UP000621454"/>
    </source>
</evidence>
<dbReference type="EMBL" id="BMGC01000027">
    <property type="protein sequence ID" value="GGB41071.1"/>
    <property type="molecule type" value="Genomic_DNA"/>
</dbReference>
<organism evidence="9 10">
    <name type="scientific">Gordonia jinhuaensis</name>
    <dbReference type="NCBI Taxonomy" id="1517702"/>
    <lineage>
        <taxon>Bacteria</taxon>
        <taxon>Bacillati</taxon>
        <taxon>Actinomycetota</taxon>
        <taxon>Actinomycetes</taxon>
        <taxon>Mycobacteriales</taxon>
        <taxon>Gordoniaceae</taxon>
        <taxon>Gordonia</taxon>
    </lineage>
</organism>
<dbReference type="PANTHER" id="PTHR30151">
    <property type="entry name" value="ALKANE SULFONATE ABC TRANSPORTER-RELATED, MEMBRANE SUBUNIT"/>
    <property type="match status" value="1"/>
</dbReference>
<name>A0A916WZ85_9ACTN</name>
<feature type="transmembrane region" description="Helical" evidence="7">
    <location>
        <begin position="366"/>
        <end position="385"/>
    </location>
</feature>
<keyword evidence="4 7" id="KW-0812">Transmembrane</keyword>
<dbReference type="PROSITE" id="PS50928">
    <property type="entry name" value="ABC_TM1"/>
    <property type="match status" value="2"/>
</dbReference>
<evidence type="ECO:0000256" key="4">
    <source>
        <dbReference type="ARBA" id="ARBA00022692"/>
    </source>
</evidence>
<dbReference type="PANTHER" id="PTHR30151:SF20">
    <property type="entry name" value="ABC TRANSPORTER PERMEASE PROTEIN HI_0355-RELATED"/>
    <property type="match status" value="1"/>
</dbReference>
<dbReference type="GO" id="GO:0005886">
    <property type="term" value="C:plasma membrane"/>
    <property type="evidence" value="ECO:0007669"/>
    <property type="project" value="UniProtKB-SubCell"/>
</dbReference>
<feature type="transmembrane region" description="Helical" evidence="7">
    <location>
        <begin position="216"/>
        <end position="236"/>
    </location>
</feature>
<feature type="domain" description="ABC transmembrane type-1" evidence="8">
    <location>
        <begin position="56"/>
        <end position="240"/>
    </location>
</feature>
<dbReference type="RefSeq" id="WP_188587466.1">
    <property type="nucleotide sequence ID" value="NZ_BMGC01000027.1"/>
</dbReference>
<feature type="domain" description="ABC transmembrane type-1" evidence="8">
    <location>
        <begin position="322"/>
        <end position="513"/>
    </location>
</feature>
<evidence type="ECO:0000256" key="2">
    <source>
        <dbReference type="ARBA" id="ARBA00022448"/>
    </source>
</evidence>
<feature type="transmembrane region" description="Helical" evidence="7">
    <location>
        <begin position="488"/>
        <end position="509"/>
    </location>
</feature>
<protein>
    <recommendedName>
        <fullName evidence="8">ABC transmembrane type-1 domain-containing protein</fullName>
    </recommendedName>
</protein>
<accession>A0A916WZ85</accession>
<evidence type="ECO:0000256" key="7">
    <source>
        <dbReference type="RuleBase" id="RU363032"/>
    </source>
</evidence>
<sequence length="519" mass="52703">MRFPARISGLAGLVTVIGLWWLASTTVFADAGTVPSPGAVVSKMVDDGWGLYGPNVSITAQTALTGFLWGTVLAVITALVVTIIPALEVIATQVSIISYCTPLLALGPLILVVFGGSTPSVFLAAISVYFTTMIGTLNGLKSADPQSLELVSVYGGGRFAKLYRIQLISSLPHLFAALKIAAPAAVLGAILGEYLGGVDTGIGVSLTAAQSSFEVARAWGMAVAAGLLAGLGYAVFAGVEKLVARALFGGVTPSTSSPNAAAVTSGTRPVLAFVTQIVAAAIIVVVMWMSFLALFPQVSGRVGRTPADVAQYLSESANLSAVLTNLRVTAIDSAIGFAAGMIAAVVVASAFLVLPALRGTIMPVATLLRAVPLVALAPLIVLVFGRGVATVAVLGGMVVFFPALVVIATGLASAPASALDVATAYGAGRFTRLRMVSLPSAVPSVMVAARMSVPASLVGALIAEWLGTGQGLGSSMIKAIPAFDYDQLWASIAAIIAASVLAYAIVGALEQFVVRRMAG</sequence>
<feature type="transmembrane region" description="Helical" evidence="7">
    <location>
        <begin position="67"/>
        <end position="87"/>
    </location>
</feature>
<feature type="transmembrane region" description="Helical" evidence="7">
    <location>
        <begin position="397"/>
        <end position="426"/>
    </location>
</feature>
<dbReference type="InterPro" id="IPR035906">
    <property type="entry name" value="MetI-like_sf"/>
</dbReference>
<keyword evidence="10" id="KW-1185">Reference proteome</keyword>
<comment type="similarity">
    <text evidence="7">Belongs to the binding-protein-dependent transport system permease family.</text>
</comment>
<keyword evidence="2 7" id="KW-0813">Transport</keyword>
<dbReference type="Gene3D" id="1.10.3720.10">
    <property type="entry name" value="MetI-like"/>
    <property type="match status" value="2"/>
</dbReference>
<dbReference type="SUPFAM" id="SSF161098">
    <property type="entry name" value="MetI-like"/>
    <property type="match status" value="2"/>
</dbReference>
<dbReference type="AlphaFoldDB" id="A0A916WZ85"/>
<dbReference type="Proteomes" id="UP000621454">
    <property type="component" value="Unassembled WGS sequence"/>
</dbReference>
<evidence type="ECO:0000313" key="9">
    <source>
        <dbReference type="EMBL" id="GGB41071.1"/>
    </source>
</evidence>
<dbReference type="Pfam" id="PF00528">
    <property type="entry name" value="BPD_transp_1"/>
    <property type="match status" value="2"/>
</dbReference>